<proteinExistence type="predicted"/>
<name>A0A0F9P078_9ZZZZ</name>
<dbReference type="Pfam" id="PF18339">
    <property type="entry name" value="Tudor_1_RapA"/>
    <property type="match status" value="1"/>
</dbReference>
<protein>
    <submittedName>
        <fullName evidence="3">Uncharacterized protein</fullName>
    </submittedName>
</protein>
<evidence type="ECO:0000259" key="1">
    <source>
        <dbReference type="Pfam" id="PF18337"/>
    </source>
</evidence>
<dbReference type="Pfam" id="PF18337">
    <property type="entry name" value="Tudor_RapA"/>
    <property type="match status" value="1"/>
</dbReference>
<gene>
    <name evidence="3" type="ORF">LCGC14_0904050</name>
</gene>
<organism evidence="3">
    <name type="scientific">marine sediment metagenome</name>
    <dbReference type="NCBI Taxonomy" id="412755"/>
    <lineage>
        <taxon>unclassified sequences</taxon>
        <taxon>metagenomes</taxon>
        <taxon>ecological metagenomes</taxon>
    </lineage>
</organism>
<comment type="caution">
    <text evidence="3">The sequence shown here is derived from an EMBL/GenBank/DDBJ whole genome shotgun (WGS) entry which is preliminary data.</text>
</comment>
<evidence type="ECO:0000259" key="2">
    <source>
        <dbReference type="Pfam" id="PF18339"/>
    </source>
</evidence>
<sequence length="121" mass="13442">MAVTEYAIGQRWVSNGEAELGLGIIKSNSGRRIEVSFPAAGEQRTYATENAPLSRVVYPVGDRVKTDEEVSFIISARHDINGCYIYQGDDDLGNEISIHEMDLNSFVQFSQPQDRLFAGQI</sequence>
<evidence type="ECO:0000313" key="3">
    <source>
        <dbReference type="EMBL" id="KKN23519.1"/>
    </source>
</evidence>
<dbReference type="EMBL" id="LAZR01002962">
    <property type="protein sequence ID" value="KKN23519.1"/>
    <property type="molecule type" value="Genomic_DNA"/>
</dbReference>
<accession>A0A0F9P078</accession>
<feature type="domain" description="RapA N-terminal Tudor-like" evidence="1">
    <location>
        <begin position="58"/>
        <end position="119"/>
    </location>
</feature>
<dbReference type="InterPro" id="IPR040765">
    <property type="entry name" value="Tudor_1_RapA"/>
</dbReference>
<dbReference type="AlphaFoldDB" id="A0A0F9P078"/>
<feature type="non-terminal residue" evidence="3">
    <location>
        <position position="121"/>
    </location>
</feature>
<feature type="domain" description="RapA N-terminal Tudor like" evidence="2">
    <location>
        <begin position="6"/>
        <end position="56"/>
    </location>
</feature>
<dbReference type="InterPro" id="IPR040766">
    <property type="entry name" value="Tudor_2_RapA"/>
</dbReference>
<reference evidence="3" key="1">
    <citation type="journal article" date="2015" name="Nature">
        <title>Complex archaea that bridge the gap between prokaryotes and eukaryotes.</title>
        <authorList>
            <person name="Spang A."/>
            <person name="Saw J.H."/>
            <person name="Jorgensen S.L."/>
            <person name="Zaremba-Niedzwiedzka K."/>
            <person name="Martijn J."/>
            <person name="Lind A.E."/>
            <person name="van Eijk R."/>
            <person name="Schleper C."/>
            <person name="Guy L."/>
            <person name="Ettema T.J."/>
        </authorList>
    </citation>
    <scope>NUCLEOTIDE SEQUENCE</scope>
</reference>
<dbReference type="Gene3D" id="2.30.30.930">
    <property type="match status" value="1"/>
</dbReference>
<dbReference type="Gene3D" id="2.30.30.140">
    <property type="match status" value="1"/>
</dbReference>